<protein>
    <submittedName>
        <fullName evidence="2">Malate permease</fullName>
    </submittedName>
</protein>
<evidence type="ECO:0000256" key="1">
    <source>
        <dbReference type="SAM" id="Phobius"/>
    </source>
</evidence>
<dbReference type="RefSeq" id="WP_198645335.1">
    <property type="nucleotide sequence ID" value="NZ_PYZR01000547.1"/>
</dbReference>
<feature type="transmembrane region" description="Helical" evidence="1">
    <location>
        <begin position="16"/>
        <end position="39"/>
    </location>
</feature>
<accession>A0A2T4LK09</accession>
<dbReference type="GO" id="GO:0016020">
    <property type="term" value="C:membrane"/>
    <property type="evidence" value="ECO:0007669"/>
    <property type="project" value="InterPro"/>
</dbReference>
<dbReference type="Proteomes" id="UP000241208">
    <property type="component" value="Unassembled WGS sequence"/>
</dbReference>
<feature type="transmembrane region" description="Helical" evidence="1">
    <location>
        <begin position="84"/>
        <end position="103"/>
    </location>
</feature>
<keyword evidence="1" id="KW-0472">Membrane</keyword>
<organism evidence="2 3">
    <name type="scientific">Staphylococcus cohnii</name>
    <dbReference type="NCBI Taxonomy" id="29382"/>
    <lineage>
        <taxon>Bacteria</taxon>
        <taxon>Bacillati</taxon>
        <taxon>Bacillota</taxon>
        <taxon>Bacilli</taxon>
        <taxon>Bacillales</taxon>
        <taxon>Staphylococcaceae</taxon>
        <taxon>Staphylococcus</taxon>
        <taxon>Staphylococcus cohnii species complex</taxon>
    </lineage>
</organism>
<evidence type="ECO:0000313" key="3">
    <source>
        <dbReference type="Proteomes" id="UP000241208"/>
    </source>
</evidence>
<dbReference type="Pfam" id="PF03390">
    <property type="entry name" value="2HCT"/>
    <property type="match status" value="1"/>
</dbReference>
<feature type="transmembrane region" description="Helical" evidence="1">
    <location>
        <begin position="46"/>
        <end position="72"/>
    </location>
</feature>
<dbReference type="GO" id="GO:0008514">
    <property type="term" value="F:organic anion transmembrane transporter activity"/>
    <property type="evidence" value="ECO:0007669"/>
    <property type="project" value="InterPro"/>
</dbReference>
<reference evidence="2 3" key="1">
    <citation type="journal article" date="2016" name="Front. Microbiol.">
        <title>Comprehensive Phylogenetic Analysis of Bovine Non-aureus Staphylococci Species Based on Whole-Genome Sequencing.</title>
        <authorList>
            <person name="Naushad S."/>
            <person name="Barkema H.W."/>
            <person name="Luby C."/>
            <person name="Condas L.A."/>
            <person name="Nobrega D.B."/>
            <person name="Carson D.A."/>
            <person name="De Buck J."/>
        </authorList>
    </citation>
    <scope>NUCLEOTIDE SEQUENCE [LARGE SCALE GENOMIC DNA]</scope>
    <source>
        <strain evidence="2 3">SNUC 3829</strain>
    </source>
</reference>
<dbReference type="AlphaFoldDB" id="A0A2T4LK09"/>
<keyword evidence="1" id="KW-0812">Transmembrane</keyword>
<dbReference type="PANTHER" id="PTHR40033">
    <property type="entry name" value="NA(+)-MALATE SYMPORTER"/>
    <property type="match status" value="1"/>
</dbReference>
<dbReference type="EMBL" id="PYZR01000547">
    <property type="protein sequence ID" value="PTF52839.1"/>
    <property type="molecule type" value="Genomic_DNA"/>
</dbReference>
<gene>
    <name evidence="2" type="ORF">BUY34_14650</name>
</gene>
<sequence length="141" mass="14646">ILGMNGKMLIQGFTRMFVPLIVGTASAILVGIGVGFLFGYDVMHTLFYIIVPIIGGGIGEGILPLSLAYSSILGESAESFVGQMIPAAVIGNIVAVVSAGLMMRLGEKNKALSGNGTLVKSDGKNDLTAETQNEKKPIDFG</sequence>
<proteinExistence type="predicted"/>
<keyword evidence="1" id="KW-1133">Transmembrane helix</keyword>
<name>A0A2T4LK09_9STAP</name>
<dbReference type="InterPro" id="IPR004679">
    <property type="entry name" value="2-OHcarboxylate_transport"/>
</dbReference>
<dbReference type="PANTHER" id="PTHR40033:SF1">
    <property type="entry name" value="CITRATE-SODIUM SYMPORTER"/>
    <property type="match status" value="1"/>
</dbReference>
<feature type="non-terminal residue" evidence="2">
    <location>
        <position position="1"/>
    </location>
</feature>
<evidence type="ECO:0000313" key="2">
    <source>
        <dbReference type="EMBL" id="PTF52839.1"/>
    </source>
</evidence>
<comment type="caution">
    <text evidence="2">The sequence shown here is derived from an EMBL/GenBank/DDBJ whole genome shotgun (WGS) entry which is preliminary data.</text>
</comment>
<feature type="non-terminal residue" evidence="2">
    <location>
        <position position="141"/>
    </location>
</feature>